<comment type="caution">
    <text evidence="2">The sequence shown here is derived from an EMBL/GenBank/DDBJ whole genome shotgun (WGS) entry which is preliminary data.</text>
</comment>
<dbReference type="Pfam" id="PF01471">
    <property type="entry name" value="PG_binding_1"/>
    <property type="match status" value="1"/>
</dbReference>
<dbReference type="AlphaFoldDB" id="A0A0F2T4F3"/>
<accession>A0A0F2T4F3</accession>
<proteinExistence type="predicted"/>
<evidence type="ECO:0000259" key="1">
    <source>
        <dbReference type="Pfam" id="PF01471"/>
    </source>
</evidence>
<dbReference type="SUPFAM" id="SSF47090">
    <property type="entry name" value="PGBD-like"/>
    <property type="match status" value="1"/>
</dbReference>
<dbReference type="EMBL" id="JZKH01000146">
    <property type="protein sequence ID" value="KJS58063.1"/>
    <property type="molecule type" value="Genomic_DNA"/>
</dbReference>
<dbReference type="InterPro" id="IPR036366">
    <property type="entry name" value="PGBDSf"/>
</dbReference>
<name>A0A0F2T4F3_STRR3</name>
<organism evidence="2 3">
    <name type="scientific">Streptomyces rubellomurinus (strain ATCC 31215)</name>
    <dbReference type="NCBI Taxonomy" id="359131"/>
    <lineage>
        <taxon>Bacteria</taxon>
        <taxon>Bacillati</taxon>
        <taxon>Actinomycetota</taxon>
        <taxon>Actinomycetes</taxon>
        <taxon>Kitasatosporales</taxon>
        <taxon>Streptomycetaceae</taxon>
        <taxon>Streptomyces</taxon>
    </lineage>
</organism>
<sequence length="87" mass="9473">HTPTPTPTPPPTPRLLQLGMTGPDVKAMQQSLYVAECGFVDQSIVSGTFDDWTRTVLRSYQRDNHIRGEDGVYGPKTQAVLSADPGC</sequence>
<dbReference type="InterPro" id="IPR002477">
    <property type="entry name" value="Peptidoglycan-bd-like"/>
</dbReference>
<reference evidence="2 3" key="1">
    <citation type="submission" date="2015-02" db="EMBL/GenBank/DDBJ databases">
        <authorList>
            <person name="Ju K.-S."/>
            <person name="Doroghazi J.R."/>
            <person name="Metcalf W."/>
        </authorList>
    </citation>
    <scope>NUCLEOTIDE SEQUENCE [LARGE SCALE GENOMIC DNA]</scope>
    <source>
        <strain evidence="2 3">ATCC 31215</strain>
    </source>
</reference>
<keyword evidence="3" id="KW-1185">Reference proteome</keyword>
<feature type="domain" description="Peptidoglycan binding-like" evidence="1">
    <location>
        <begin position="21"/>
        <end position="81"/>
    </location>
</feature>
<dbReference type="Gene3D" id="1.10.101.10">
    <property type="entry name" value="PGBD-like superfamily/PGBD"/>
    <property type="match status" value="1"/>
</dbReference>
<gene>
    <name evidence="2" type="ORF">VM95_35755</name>
</gene>
<dbReference type="Proteomes" id="UP000033699">
    <property type="component" value="Unassembled WGS sequence"/>
</dbReference>
<dbReference type="InterPro" id="IPR036365">
    <property type="entry name" value="PGBD-like_sf"/>
</dbReference>
<evidence type="ECO:0000313" key="2">
    <source>
        <dbReference type="EMBL" id="KJS58063.1"/>
    </source>
</evidence>
<dbReference type="PATRIC" id="fig|359131.3.peg.1761"/>
<feature type="non-terminal residue" evidence="2">
    <location>
        <position position="1"/>
    </location>
</feature>
<evidence type="ECO:0000313" key="3">
    <source>
        <dbReference type="Proteomes" id="UP000033699"/>
    </source>
</evidence>
<protein>
    <recommendedName>
        <fullName evidence="1">Peptidoglycan binding-like domain-containing protein</fullName>
    </recommendedName>
</protein>
<dbReference type="RefSeq" id="WP_045705064.1">
    <property type="nucleotide sequence ID" value="NZ_JZKH01000146.1"/>
</dbReference>